<dbReference type="Gene3D" id="3.30.1360.130">
    <property type="entry name" value="Dipeptide transport protein"/>
    <property type="match status" value="1"/>
</dbReference>
<dbReference type="Proteomes" id="UP001527882">
    <property type="component" value="Unassembled WGS sequence"/>
</dbReference>
<comment type="caution">
    <text evidence="1">The sequence shown here is derived from an EMBL/GenBank/DDBJ whole genome shotgun (WGS) entry which is preliminary data.</text>
</comment>
<dbReference type="EMBL" id="JAQAGZ010000002">
    <property type="protein sequence ID" value="MCZ8511731.1"/>
    <property type="molecule type" value="Genomic_DNA"/>
</dbReference>
<dbReference type="Pfam" id="PF04951">
    <property type="entry name" value="Peptidase_M55"/>
    <property type="match status" value="1"/>
</dbReference>
<organism evidence="1 2">
    <name type="scientific">Paenibacillus gyeongsangnamensis</name>
    <dbReference type="NCBI Taxonomy" id="3388067"/>
    <lineage>
        <taxon>Bacteria</taxon>
        <taxon>Bacillati</taxon>
        <taxon>Bacillota</taxon>
        <taxon>Bacilli</taxon>
        <taxon>Bacillales</taxon>
        <taxon>Paenibacillaceae</taxon>
        <taxon>Paenibacillus</taxon>
    </lineage>
</organism>
<proteinExistence type="predicted"/>
<gene>
    <name evidence="1" type="ORF">O9H85_04700</name>
</gene>
<dbReference type="InterPro" id="IPR036177">
    <property type="entry name" value="Peptidase_M55_sf"/>
</dbReference>
<dbReference type="SUPFAM" id="SSF63992">
    <property type="entry name" value="Dipeptide transport protein"/>
    <property type="match status" value="1"/>
</dbReference>
<dbReference type="RefSeq" id="WP_269880124.1">
    <property type="nucleotide sequence ID" value="NZ_JAQAGZ010000002.1"/>
</dbReference>
<dbReference type="InterPro" id="IPR027476">
    <property type="entry name" value="DppA_N"/>
</dbReference>
<reference evidence="1 2" key="1">
    <citation type="submission" date="2022-12" db="EMBL/GenBank/DDBJ databases">
        <title>Draft genome sequence of Paenibacillus sp. dW9.</title>
        <authorList>
            <person name="Choi E.-W."/>
            <person name="Kim D.-U."/>
        </authorList>
    </citation>
    <scope>NUCLEOTIDE SEQUENCE [LARGE SCALE GENOMIC DNA]</scope>
    <source>
        <strain evidence="2">dW9</strain>
    </source>
</reference>
<dbReference type="InterPro" id="IPR007035">
    <property type="entry name" value="Peptidase_M55"/>
</dbReference>
<evidence type="ECO:0000313" key="1">
    <source>
        <dbReference type="EMBL" id="MCZ8511731.1"/>
    </source>
</evidence>
<dbReference type="Gene3D" id="3.40.50.10780">
    <property type="entry name" value="Dipeptide transport protein"/>
    <property type="match status" value="1"/>
</dbReference>
<sequence>MKSFFILTDLEGPAGVDSFTQTRPSDGFPDRIEAAKNLLAQEVNACIEGIRSVYPDSRIDVWDGHGPGGLHKEDVVGGTYLRDGHPYKYMAGYDALLFVGQHAMAGTFNAPLCHTYSSQTIAYYKLNDVFIGEFGARALIAGHQGVRTVFISGDDKAILEARMFVPEIETAVVKRGTGIEAAVHLATDEACRVIREGSAKAVRRIPEIKPFTAIKPPFVLEMGYLQPMQAGEAPTGPDVEFINDRTIRIYNREIKDLPL</sequence>
<protein>
    <submittedName>
        <fullName evidence="1">M55 family metallopeptidase</fullName>
    </submittedName>
</protein>
<keyword evidence="2" id="KW-1185">Reference proteome</keyword>
<evidence type="ECO:0000313" key="2">
    <source>
        <dbReference type="Proteomes" id="UP001527882"/>
    </source>
</evidence>
<name>A0ABT4Q4J7_9BACL</name>
<accession>A0ABT4Q4J7</accession>